<reference evidence="2 3" key="1">
    <citation type="journal article" date="2019" name="Emerg. Microbes Infect.">
        <title>Comprehensive subspecies identification of 175 nontuberculous mycobacteria species based on 7547 genomic profiles.</title>
        <authorList>
            <person name="Matsumoto Y."/>
            <person name="Kinjo T."/>
            <person name="Motooka D."/>
            <person name="Nabeya D."/>
            <person name="Jung N."/>
            <person name="Uechi K."/>
            <person name="Horii T."/>
            <person name="Iida T."/>
            <person name="Fujita J."/>
            <person name="Nakamura S."/>
        </authorList>
    </citation>
    <scope>NUCLEOTIDE SEQUENCE [LARGE SCALE GENOMIC DNA]</scope>
    <source>
        <strain evidence="2 3">JCM 18565</strain>
    </source>
</reference>
<sequence length="122" mass="13303">MTIHPAQSLGKGSPKAELATSRHQGRVIHYKKVTGCGVLLSGNRRRAGTVITMAQSRSTHKGDRAQIMARPDRIVYDIVKQEAAARGIPMGQYVADVLAAHVGHPELVRELNKKMEVLPLAM</sequence>
<evidence type="ECO:0000256" key="1">
    <source>
        <dbReference type="SAM" id="MobiDB-lite"/>
    </source>
</evidence>
<feature type="region of interest" description="Disordered" evidence="1">
    <location>
        <begin position="1"/>
        <end position="22"/>
    </location>
</feature>
<accession>A0ABQ1CGH2</accession>
<name>A0ABQ1CGH2_9MYCO</name>
<dbReference type="EMBL" id="BLKX01000004">
    <property type="protein sequence ID" value="GFG83290.1"/>
    <property type="molecule type" value="Genomic_DNA"/>
</dbReference>
<protein>
    <recommendedName>
        <fullName evidence="4">Toxin-antitoxin system</fullName>
    </recommendedName>
</protein>
<keyword evidence="3" id="KW-1185">Reference proteome</keyword>
<evidence type="ECO:0008006" key="4">
    <source>
        <dbReference type="Google" id="ProtNLM"/>
    </source>
</evidence>
<evidence type="ECO:0000313" key="3">
    <source>
        <dbReference type="Proteomes" id="UP000465240"/>
    </source>
</evidence>
<proteinExistence type="predicted"/>
<comment type="caution">
    <text evidence="2">The sequence shown here is derived from an EMBL/GenBank/DDBJ whole genome shotgun (WGS) entry which is preliminary data.</text>
</comment>
<organism evidence="2 3">
    <name type="scientific">Mycobacterium paragordonae</name>
    <dbReference type="NCBI Taxonomy" id="1389713"/>
    <lineage>
        <taxon>Bacteria</taxon>
        <taxon>Bacillati</taxon>
        <taxon>Actinomycetota</taxon>
        <taxon>Actinomycetes</taxon>
        <taxon>Mycobacteriales</taxon>
        <taxon>Mycobacteriaceae</taxon>
        <taxon>Mycobacterium</taxon>
    </lineage>
</organism>
<evidence type="ECO:0000313" key="2">
    <source>
        <dbReference type="EMBL" id="GFG83290.1"/>
    </source>
</evidence>
<dbReference type="Proteomes" id="UP000465240">
    <property type="component" value="Unassembled WGS sequence"/>
</dbReference>
<gene>
    <name evidence="2" type="ORF">MPRG_65660</name>
</gene>